<dbReference type="InterPro" id="IPR011204">
    <property type="entry name" value="Virulence_RhuM-like"/>
</dbReference>
<organism evidence="1 2">
    <name type="scientific">Cupriavidus taiwanensis</name>
    <dbReference type="NCBI Taxonomy" id="164546"/>
    <lineage>
        <taxon>Bacteria</taxon>
        <taxon>Pseudomonadati</taxon>
        <taxon>Pseudomonadota</taxon>
        <taxon>Betaproteobacteria</taxon>
        <taxon>Burkholderiales</taxon>
        <taxon>Burkholderiaceae</taxon>
        <taxon>Cupriavidus</taxon>
    </lineage>
</organism>
<sequence>MHVKNVLEEAELSESATIKESLIVRQEGTRQVRRVVKLYNLDMILAVGYRVRSHRGTQFDGTVVKKP</sequence>
<evidence type="ECO:0000313" key="1">
    <source>
        <dbReference type="EMBL" id="SPR98727.1"/>
    </source>
</evidence>
<dbReference type="Pfam" id="PF13310">
    <property type="entry name" value="Virulence_RhuM"/>
    <property type="match status" value="1"/>
</dbReference>
<name>A0A375J0P9_9BURK</name>
<dbReference type="PANTHER" id="PTHR35810">
    <property type="entry name" value="CYTOPLASMIC PROTEIN-RELATED"/>
    <property type="match status" value="1"/>
</dbReference>
<evidence type="ECO:0000313" key="2">
    <source>
        <dbReference type="Proteomes" id="UP000256805"/>
    </source>
</evidence>
<proteinExistence type="predicted"/>
<dbReference type="Proteomes" id="UP000256805">
    <property type="component" value="Unassembled WGS sequence"/>
</dbReference>
<dbReference type="EMBL" id="OVTA01000026">
    <property type="protein sequence ID" value="SPR98727.1"/>
    <property type="molecule type" value="Genomic_DNA"/>
</dbReference>
<dbReference type="PANTHER" id="PTHR35810:SF1">
    <property type="entry name" value="CYTOPLASMIC PROTEIN"/>
    <property type="match status" value="1"/>
</dbReference>
<gene>
    <name evidence="1" type="ORF">CBM2634_A40008</name>
</gene>
<reference evidence="1 2" key="1">
    <citation type="submission" date="2018-01" db="EMBL/GenBank/DDBJ databases">
        <authorList>
            <person name="Gaut B.S."/>
            <person name="Morton B.R."/>
            <person name="Clegg M.T."/>
            <person name="Duvall M.R."/>
        </authorList>
    </citation>
    <scope>NUCLEOTIDE SEQUENCE [LARGE SCALE GENOMIC DNA]</scope>
    <source>
        <strain evidence="1">Cupriavidus taiwanensis cmp 52</strain>
    </source>
</reference>
<protein>
    <submittedName>
        <fullName evidence="1">Uncharacterized protein</fullName>
    </submittedName>
</protein>
<accession>A0A375J0P9</accession>
<dbReference type="AlphaFoldDB" id="A0A375J0P9"/>